<protein>
    <submittedName>
        <fullName evidence="2">Uncharacterized protein</fullName>
    </submittedName>
</protein>
<proteinExistence type="predicted"/>
<evidence type="ECO:0000256" key="1">
    <source>
        <dbReference type="SAM" id="MobiDB-lite"/>
    </source>
</evidence>
<feature type="region of interest" description="Disordered" evidence="1">
    <location>
        <begin position="105"/>
        <end position="185"/>
    </location>
</feature>
<dbReference type="Gramene" id="mRNA:HanXRQr2_Chr12g0538511">
    <property type="protein sequence ID" value="CDS:HanXRQr2_Chr12g0538511.1"/>
    <property type="gene ID" value="HanXRQr2_Chr12g0538511"/>
</dbReference>
<accession>A0A9K3HG35</accession>
<organism evidence="2 3">
    <name type="scientific">Helianthus annuus</name>
    <name type="common">Common sunflower</name>
    <dbReference type="NCBI Taxonomy" id="4232"/>
    <lineage>
        <taxon>Eukaryota</taxon>
        <taxon>Viridiplantae</taxon>
        <taxon>Streptophyta</taxon>
        <taxon>Embryophyta</taxon>
        <taxon>Tracheophyta</taxon>
        <taxon>Spermatophyta</taxon>
        <taxon>Magnoliopsida</taxon>
        <taxon>eudicotyledons</taxon>
        <taxon>Gunneridae</taxon>
        <taxon>Pentapetalae</taxon>
        <taxon>asterids</taxon>
        <taxon>campanulids</taxon>
        <taxon>Asterales</taxon>
        <taxon>Asteraceae</taxon>
        <taxon>Asteroideae</taxon>
        <taxon>Heliantheae alliance</taxon>
        <taxon>Heliantheae</taxon>
        <taxon>Helianthus</taxon>
    </lineage>
</organism>
<dbReference type="PANTHER" id="PTHR33670:SF14">
    <property type="entry name" value="T20H2.15 PROTEIN"/>
    <property type="match status" value="1"/>
</dbReference>
<evidence type="ECO:0000313" key="3">
    <source>
        <dbReference type="Proteomes" id="UP000215914"/>
    </source>
</evidence>
<feature type="compositionally biased region" description="Basic and acidic residues" evidence="1">
    <location>
        <begin position="162"/>
        <end position="174"/>
    </location>
</feature>
<gene>
    <name evidence="2" type="ORF">HanXRQr2_Chr12g0538511</name>
</gene>
<evidence type="ECO:0000313" key="2">
    <source>
        <dbReference type="EMBL" id="KAF5777673.1"/>
    </source>
</evidence>
<name>A0A9K3HG35_HELAN</name>
<comment type="caution">
    <text evidence="2">The sequence shown here is derived from an EMBL/GenBank/DDBJ whole genome shotgun (WGS) entry which is preliminary data.</text>
</comment>
<dbReference type="EMBL" id="MNCJ02000327">
    <property type="protein sequence ID" value="KAF5777673.1"/>
    <property type="molecule type" value="Genomic_DNA"/>
</dbReference>
<dbReference type="AlphaFoldDB" id="A0A9K3HG35"/>
<feature type="compositionally biased region" description="Basic and acidic residues" evidence="1">
    <location>
        <begin position="141"/>
        <end position="150"/>
    </location>
</feature>
<reference evidence="2" key="2">
    <citation type="submission" date="2020-06" db="EMBL/GenBank/DDBJ databases">
        <title>Helianthus annuus Genome sequencing and assembly Release 2.</title>
        <authorList>
            <person name="Gouzy J."/>
            <person name="Langlade N."/>
            <person name="Munos S."/>
        </authorList>
    </citation>
    <scope>NUCLEOTIDE SEQUENCE</scope>
    <source>
        <tissue evidence="2">Leaves</tissue>
    </source>
</reference>
<keyword evidence="3" id="KW-1185">Reference proteome</keyword>
<dbReference type="PANTHER" id="PTHR33670">
    <property type="entry name" value="SPLICING FACTOR, PROLINE- AND GLUTAMINE-RICH-LIKE"/>
    <property type="match status" value="1"/>
</dbReference>
<reference evidence="2" key="1">
    <citation type="journal article" date="2017" name="Nature">
        <title>The sunflower genome provides insights into oil metabolism, flowering and Asterid evolution.</title>
        <authorList>
            <person name="Badouin H."/>
            <person name="Gouzy J."/>
            <person name="Grassa C.J."/>
            <person name="Murat F."/>
            <person name="Staton S.E."/>
            <person name="Cottret L."/>
            <person name="Lelandais-Briere C."/>
            <person name="Owens G.L."/>
            <person name="Carrere S."/>
            <person name="Mayjonade B."/>
            <person name="Legrand L."/>
            <person name="Gill N."/>
            <person name="Kane N.C."/>
            <person name="Bowers J.E."/>
            <person name="Hubner S."/>
            <person name="Bellec A."/>
            <person name="Berard A."/>
            <person name="Berges H."/>
            <person name="Blanchet N."/>
            <person name="Boniface M.C."/>
            <person name="Brunel D."/>
            <person name="Catrice O."/>
            <person name="Chaidir N."/>
            <person name="Claudel C."/>
            <person name="Donnadieu C."/>
            <person name="Faraut T."/>
            <person name="Fievet G."/>
            <person name="Helmstetter N."/>
            <person name="King M."/>
            <person name="Knapp S.J."/>
            <person name="Lai Z."/>
            <person name="Le Paslier M.C."/>
            <person name="Lippi Y."/>
            <person name="Lorenzon L."/>
            <person name="Mandel J.R."/>
            <person name="Marage G."/>
            <person name="Marchand G."/>
            <person name="Marquand E."/>
            <person name="Bret-Mestries E."/>
            <person name="Morien E."/>
            <person name="Nambeesan S."/>
            <person name="Nguyen T."/>
            <person name="Pegot-Espagnet P."/>
            <person name="Pouilly N."/>
            <person name="Raftis F."/>
            <person name="Sallet E."/>
            <person name="Schiex T."/>
            <person name="Thomas J."/>
            <person name="Vandecasteele C."/>
            <person name="Vares D."/>
            <person name="Vear F."/>
            <person name="Vautrin S."/>
            <person name="Crespi M."/>
            <person name="Mangin B."/>
            <person name="Burke J.M."/>
            <person name="Salse J."/>
            <person name="Munos S."/>
            <person name="Vincourt P."/>
            <person name="Rieseberg L.H."/>
            <person name="Langlade N.B."/>
        </authorList>
    </citation>
    <scope>NUCLEOTIDE SEQUENCE</scope>
    <source>
        <tissue evidence="2">Leaves</tissue>
    </source>
</reference>
<dbReference type="Proteomes" id="UP000215914">
    <property type="component" value="Unassembled WGS sequence"/>
</dbReference>
<sequence length="258" mass="28551">MEAVMMNSTGDNKHRFGNLNRNFVTNRSLFPYPSDNILLSSFLAGGYFTGNGLPSYPPAVSVFRPPQNLHHYRQQPPLLPLPILTPLNHQNTNFSRCNSASNYNNNNNIRLSPPRINKVVNKNVKNRVRDQSLTPKKSKNQKKDSKREVVDLAPPVVPTVTAEEKEAPSPEKTTESLNNDEIGPDLKEDVMPRVLSSSVNNCDDIVDEFSGSSVFTPSPPPSSLPLPTFFLRAKVSCKAEASGVDVGATDSLRRLLRL</sequence>